<gene>
    <name evidence="2" type="ORF">EJ03DRAFT_215634</name>
</gene>
<keyword evidence="3" id="KW-1185">Reference proteome</keyword>
<dbReference type="AlphaFoldDB" id="A0A6G1LH67"/>
<dbReference type="EMBL" id="ML995816">
    <property type="protein sequence ID" value="KAF2772215.1"/>
    <property type="molecule type" value="Genomic_DNA"/>
</dbReference>
<feature type="transmembrane region" description="Helical" evidence="1">
    <location>
        <begin position="125"/>
        <end position="141"/>
    </location>
</feature>
<feature type="transmembrane region" description="Helical" evidence="1">
    <location>
        <begin position="71"/>
        <end position="91"/>
    </location>
</feature>
<reference evidence="2" key="1">
    <citation type="journal article" date="2020" name="Stud. Mycol.">
        <title>101 Dothideomycetes genomes: a test case for predicting lifestyles and emergence of pathogens.</title>
        <authorList>
            <person name="Haridas S."/>
            <person name="Albert R."/>
            <person name="Binder M."/>
            <person name="Bloem J."/>
            <person name="Labutti K."/>
            <person name="Salamov A."/>
            <person name="Andreopoulos B."/>
            <person name="Baker S."/>
            <person name="Barry K."/>
            <person name="Bills G."/>
            <person name="Bluhm B."/>
            <person name="Cannon C."/>
            <person name="Castanera R."/>
            <person name="Culley D."/>
            <person name="Daum C."/>
            <person name="Ezra D."/>
            <person name="Gonzalez J."/>
            <person name="Henrissat B."/>
            <person name="Kuo A."/>
            <person name="Liang C."/>
            <person name="Lipzen A."/>
            <person name="Lutzoni F."/>
            <person name="Magnuson J."/>
            <person name="Mondo S."/>
            <person name="Nolan M."/>
            <person name="Ohm R."/>
            <person name="Pangilinan J."/>
            <person name="Park H.-J."/>
            <person name="Ramirez L."/>
            <person name="Alfaro M."/>
            <person name="Sun H."/>
            <person name="Tritt A."/>
            <person name="Yoshinaga Y."/>
            <person name="Zwiers L.-H."/>
            <person name="Turgeon B."/>
            <person name="Goodwin S."/>
            <person name="Spatafora J."/>
            <person name="Crous P."/>
            <person name="Grigoriev I."/>
        </authorList>
    </citation>
    <scope>NUCLEOTIDE SEQUENCE</scope>
    <source>
        <strain evidence="2">CBS 116005</strain>
    </source>
</reference>
<protein>
    <submittedName>
        <fullName evidence="2">Uncharacterized protein</fullName>
    </submittedName>
</protein>
<organism evidence="2 3">
    <name type="scientific">Teratosphaeria nubilosa</name>
    <dbReference type="NCBI Taxonomy" id="161662"/>
    <lineage>
        <taxon>Eukaryota</taxon>
        <taxon>Fungi</taxon>
        <taxon>Dikarya</taxon>
        <taxon>Ascomycota</taxon>
        <taxon>Pezizomycotina</taxon>
        <taxon>Dothideomycetes</taxon>
        <taxon>Dothideomycetidae</taxon>
        <taxon>Mycosphaerellales</taxon>
        <taxon>Teratosphaeriaceae</taxon>
        <taxon>Teratosphaeria</taxon>
    </lineage>
</organism>
<evidence type="ECO:0000313" key="2">
    <source>
        <dbReference type="EMBL" id="KAF2772215.1"/>
    </source>
</evidence>
<evidence type="ECO:0000313" key="3">
    <source>
        <dbReference type="Proteomes" id="UP000799436"/>
    </source>
</evidence>
<keyword evidence="1" id="KW-0472">Membrane</keyword>
<evidence type="ECO:0000256" key="1">
    <source>
        <dbReference type="SAM" id="Phobius"/>
    </source>
</evidence>
<keyword evidence="1" id="KW-0812">Transmembrane</keyword>
<sequence length="142" mass="15943">MVDWESGWGITDYAKRQSGFDRAEKIRDLQLAGGSYSRSNVDVSFDTSLETPSPNILRALPNNLLHRSTTFASQPAASIFAIMCTMLWGWYSRRCQCRATSVMLGYTVGMIGIIVMWPSLYYSELVGLAYFVLFLVIAGFNM</sequence>
<proteinExistence type="predicted"/>
<keyword evidence="1" id="KW-1133">Transmembrane helix</keyword>
<feature type="transmembrane region" description="Helical" evidence="1">
    <location>
        <begin position="103"/>
        <end position="119"/>
    </location>
</feature>
<accession>A0A6G1LH67</accession>
<dbReference type="Proteomes" id="UP000799436">
    <property type="component" value="Unassembled WGS sequence"/>
</dbReference>
<name>A0A6G1LH67_9PEZI</name>